<name>A0A840YUW4_9SPHN</name>
<dbReference type="AlphaFoldDB" id="A0A840YUW4"/>
<feature type="transmembrane region" description="Helical" evidence="1">
    <location>
        <begin position="191"/>
        <end position="217"/>
    </location>
</feature>
<evidence type="ECO:0000313" key="2">
    <source>
        <dbReference type="EMBL" id="MBB5717339.1"/>
    </source>
</evidence>
<reference evidence="2 3" key="1">
    <citation type="submission" date="2020-08" db="EMBL/GenBank/DDBJ databases">
        <title>Genomic Encyclopedia of Type Strains, Phase IV (KMG-IV): sequencing the most valuable type-strain genomes for metagenomic binning, comparative biology and taxonomic classification.</title>
        <authorList>
            <person name="Goeker M."/>
        </authorList>
    </citation>
    <scope>NUCLEOTIDE SEQUENCE [LARGE SCALE GENOMIC DNA]</scope>
    <source>
        <strain evidence="2 3">DSM 27203</strain>
    </source>
</reference>
<feature type="transmembrane region" description="Helical" evidence="1">
    <location>
        <begin position="304"/>
        <end position="322"/>
    </location>
</feature>
<feature type="transmembrane region" description="Helical" evidence="1">
    <location>
        <begin position="224"/>
        <end position="244"/>
    </location>
</feature>
<feature type="transmembrane region" description="Helical" evidence="1">
    <location>
        <begin position="264"/>
        <end position="297"/>
    </location>
</feature>
<dbReference type="EMBL" id="JACIJI010000001">
    <property type="protein sequence ID" value="MBB5717339.1"/>
    <property type="molecule type" value="Genomic_DNA"/>
</dbReference>
<keyword evidence="3" id="KW-1185">Reference proteome</keyword>
<evidence type="ECO:0000256" key="1">
    <source>
        <dbReference type="SAM" id="Phobius"/>
    </source>
</evidence>
<sequence length="369" mass="39635">MARVLPPLWLREPSRFSGISHRQGIWTLTALALLLIASLTAFSTPAGHQPGAPVVAEQTDLYLYGSIVDGIRAGGKYYSVTASALRAGNFPLKPFLTFRLPTLAMVQAMLPPWGVTALLELLALAAAIAWYRRLRPLLSGVLPLTVAMLLMLAGMLACIQPALAPFHEIWSALLIALSLALRKPDRWIDAVALGLCAMLIRETAALYILVMAILAFAGGHRREAIGWAVALGIFFVALTLHAMAVDKVVGPLDPASPGWHGLHGFGLFVKSVVLATALQGAPLWIAAPLIALALFGWASCPGAAGLRVLATLLSYALFISVMGRTDTFYWGLMVAPLLLVGLIFVPDGLRDAVRAMLDTRRVRVQRISR</sequence>
<keyword evidence="1" id="KW-0472">Membrane</keyword>
<feature type="transmembrane region" description="Helical" evidence="1">
    <location>
        <begin position="328"/>
        <end position="346"/>
    </location>
</feature>
<evidence type="ECO:0000313" key="3">
    <source>
        <dbReference type="Proteomes" id="UP000554342"/>
    </source>
</evidence>
<dbReference type="RefSeq" id="WP_184001124.1">
    <property type="nucleotide sequence ID" value="NZ_BAABIF010000004.1"/>
</dbReference>
<keyword evidence="1" id="KW-0812">Transmembrane</keyword>
<evidence type="ECO:0008006" key="4">
    <source>
        <dbReference type="Google" id="ProtNLM"/>
    </source>
</evidence>
<proteinExistence type="predicted"/>
<organism evidence="2 3">
    <name type="scientific">Stakelama sediminis</name>
    <dbReference type="NCBI Taxonomy" id="463200"/>
    <lineage>
        <taxon>Bacteria</taxon>
        <taxon>Pseudomonadati</taxon>
        <taxon>Pseudomonadota</taxon>
        <taxon>Alphaproteobacteria</taxon>
        <taxon>Sphingomonadales</taxon>
        <taxon>Sphingomonadaceae</taxon>
        <taxon>Stakelama</taxon>
    </lineage>
</organism>
<protein>
    <recommendedName>
        <fullName evidence="4">DUF2029 domain-containing protein</fullName>
    </recommendedName>
</protein>
<gene>
    <name evidence="2" type="ORF">FHR23_000246</name>
</gene>
<accession>A0A840YUW4</accession>
<comment type="caution">
    <text evidence="2">The sequence shown here is derived from an EMBL/GenBank/DDBJ whole genome shotgun (WGS) entry which is preliminary data.</text>
</comment>
<dbReference type="Proteomes" id="UP000554342">
    <property type="component" value="Unassembled WGS sequence"/>
</dbReference>
<keyword evidence="1" id="KW-1133">Transmembrane helix</keyword>
<feature type="transmembrane region" description="Helical" evidence="1">
    <location>
        <begin position="138"/>
        <end position="163"/>
    </location>
</feature>
<feature type="transmembrane region" description="Helical" evidence="1">
    <location>
        <begin position="110"/>
        <end position="131"/>
    </location>
</feature>